<dbReference type="InParanoid" id="A0A409XXS5"/>
<keyword evidence="6" id="KW-1185">Reference proteome</keyword>
<evidence type="ECO:0000313" key="6">
    <source>
        <dbReference type="Proteomes" id="UP000284706"/>
    </source>
</evidence>
<comment type="caution">
    <text evidence="5">The sequence shown here is derived from an EMBL/GenBank/DDBJ whole genome shotgun (WGS) entry which is preliminary data.</text>
</comment>
<name>A0A409XXS5_9AGAR</name>
<feature type="region of interest" description="Disordered" evidence="4">
    <location>
        <begin position="1"/>
        <end position="20"/>
    </location>
</feature>
<sequence length="433" mass="49002">MPTSNLDSPTSDPGWENQRPKQIPISLSADFEESFSIRMRSSTTHFVAAIGHLVVAYSLPDFTLLYSSRHEQEVATLAIHNETIVFATRDCIIHARDLVTSECIQISGINPREFLVDPRGWFYVYVLKPEWADIGKDVSMKDVVWPEEPLILIWTQFGSGFEIWRLPVPRKGTPNTVNISQNRNPFLVRHIRCEKHSITCLAARGQTALTGSTDHTVRIWDLTSGRCKLVLIGHWGRALGSIDLPLAVSFVSFDQRRAFSGSWDGTIRIWDLHTGECLHILSSNVIFKSVSPSFLVYFPVYGKLHVWNSVVGQDVFQMDEVPPNLFYHDERKLLTVSTSGITEVRDISNGRLFKRLGCASGAMDLLCEGNLCIVLVRRDKKLFFEVWNLGVEDELDETRYHAPAKADLDTLVNEVEERHVGHPVVKTASFDRP</sequence>
<evidence type="ECO:0000256" key="2">
    <source>
        <dbReference type="ARBA" id="ARBA00022737"/>
    </source>
</evidence>
<dbReference type="InterPro" id="IPR011047">
    <property type="entry name" value="Quinoprotein_ADH-like_sf"/>
</dbReference>
<dbReference type="PROSITE" id="PS50082">
    <property type="entry name" value="WD_REPEATS_2"/>
    <property type="match status" value="2"/>
</dbReference>
<dbReference type="SUPFAM" id="SSF50998">
    <property type="entry name" value="Quinoprotein alcohol dehydrogenase-like"/>
    <property type="match status" value="1"/>
</dbReference>
<gene>
    <name evidence="5" type="ORF">CVT26_008595</name>
</gene>
<keyword evidence="1 3" id="KW-0853">WD repeat</keyword>
<dbReference type="STRING" id="231916.A0A409XXS5"/>
<dbReference type="OrthoDB" id="10257301at2759"/>
<reference evidence="5 6" key="1">
    <citation type="journal article" date="2018" name="Evol. Lett.">
        <title>Horizontal gene cluster transfer increased hallucinogenic mushroom diversity.</title>
        <authorList>
            <person name="Reynolds H.T."/>
            <person name="Vijayakumar V."/>
            <person name="Gluck-Thaler E."/>
            <person name="Korotkin H.B."/>
            <person name="Matheny P.B."/>
            <person name="Slot J.C."/>
        </authorList>
    </citation>
    <scope>NUCLEOTIDE SEQUENCE [LARGE SCALE GENOMIC DNA]</scope>
    <source>
        <strain evidence="5 6">SRW20</strain>
    </source>
</reference>
<evidence type="ECO:0000256" key="4">
    <source>
        <dbReference type="SAM" id="MobiDB-lite"/>
    </source>
</evidence>
<dbReference type="SMART" id="SM00320">
    <property type="entry name" value="WD40"/>
    <property type="match status" value="3"/>
</dbReference>
<dbReference type="Pfam" id="PF00400">
    <property type="entry name" value="WD40"/>
    <property type="match status" value="2"/>
</dbReference>
<dbReference type="PROSITE" id="PS00678">
    <property type="entry name" value="WD_REPEATS_1"/>
    <property type="match status" value="1"/>
</dbReference>
<evidence type="ECO:0000256" key="3">
    <source>
        <dbReference type="PROSITE-ProRule" id="PRU00221"/>
    </source>
</evidence>
<dbReference type="Proteomes" id="UP000284706">
    <property type="component" value="Unassembled WGS sequence"/>
</dbReference>
<dbReference type="EMBL" id="NHYE01001422">
    <property type="protein sequence ID" value="PPQ95567.1"/>
    <property type="molecule type" value="Genomic_DNA"/>
</dbReference>
<dbReference type="InterPro" id="IPR019775">
    <property type="entry name" value="WD40_repeat_CS"/>
</dbReference>
<dbReference type="InterPro" id="IPR001680">
    <property type="entry name" value="WD40_rpt"/>
</dbReference>
<evidence type="ECO:0000256" key="1">
    <source>
        <dbReference type="ARBA" id="ARBA00022574"/>
    </source>
</evidence>
<feature type="repeat" description="WD" evidence="3">
    <location>
        <begin position="205"/>
        <end position="230"/>
    </location>
</feature>
<feature type="repeat" description="WD" evidence="3">
    <location>
        <begin position="260"/>
        <end position="280"/>
    </location>
</feature>
<keyword evidence="2" id="KW-0677">Repeat</keyword>
<dbReference type="Gene3D" id="2.130.10.10">
    <property type="entry name" value="YVTN repeat-like/Quinoprotein amine dehydrogenase"/>
    <property type="match status" value="1"/>
</dbReference>
<organism evidence="5 6">
    <name type="scientific">Gymnopilus dilepis</name>
    <dbReference type="NCBI Taxonomy" id="231916"/>
    <lineage>
        <taxon>Eukaryota</taxon>
        <taxon>Fungi</taxon>
        <taxon>Dikarya</taxon>
        <taxon>Basidiomycota</taxon>
        <taxon>Agaricomycotina</taxon>
        <taxon>Agaricomycetes</taxon>
        <taxon>Agaricomycetidae</taxon>
        <taxon>Agaricales</taxon>
        <taxon>Agaricineae</taxon>
        <taxon>Hymenogastraceae</taxon>
        <taxon>Gymnopilus</taxon>
    </lineage>
</organism>
<evidence type="ECO:0000313" key="5">
    <source>
        <dbReference type="EMBL" id="PPQ95567.1"/>
    </source>
</evidence>
<dbReference type="InterPro" id="IPR015943">
    <property type="entry name" value="WD40/YVTN_repeat-like_dom_sf"/>
</dbReference>
<accession>A0A409XXS5</accession>
<dbReference type="PANTHER" id="PTHR22847">
    <property type="entry name" value="WD40 REPEAT PROTEIN"/>
    <property type="match status" value="1"/>
</dbReference>
<dbReference type="AlphaFoldDB" id="A0A409XXS5"/>
<protein>
    <submittedName>
        <fullName evidence="5">Uncharacterized protein</fullName>
    </submittedName>
</protein>
<dbReference type="PANTHER" id="PTHR22847:SF745">
    <property type="entry name" value="F-BOX_WD REPEAT-CONTAINING PROTEIN 7"/>
    <property type="match status" value="1"/>
</dbReference>
<proteinExistence type="predicted"/>
<feature type="compositionally biased region" description="Polar residues" evidence="4">
    <location>
        <begin position="1"/>
        <end position="11"/>
    </location>
</feature>